<gene>
    <name evidence="2" type="ORF">CC78DRAFT_538212</name>
</gene>
<dbReference type="InterPro" id="IPR011032">
    <property type="entry name" value="GroES-like_sf"/>
</dbReference>
<organism evidence="2 3">
    <name type="scientific">Lojkania enalia</name>
    <dbReference type="NCBI Taxonomy" id="147567"/>
    <lineage>
        <taxon>Eukaryota</taxon>
        <taxon>Fungi</taxon>
        <taxon>Dikarya</taxon>
        <taxon>Ascomycota</taxon>
        <taxon>Pezizomycotina</taxon>
        <taxon>Dothideomycetes</taxon>
        <taxon>Pleosporomycetidae</taxon>
        <taxon>Pleosporales</taxon>
        <taxon>Pleosporales incertae sedis</taxon>
        <taxon>Lojkania</taxon>
    </lineage>
</organism>
<dbReference type="InterPro" id="IPR013154">
    <property type="entry name" value="ADH-like_N"/>
</dbReference>
<name>A0A9P4MXU3_9PLEO</name>
<comment type="caution">
    <text evidence="2">The sequence shown here is derived from an EMBL/GenBank/DDBJ whole genome shotgun (WGS) entry which is preliminary data.</text>
</comment>
<dbReference type="Gene3D" id="3.90.180.10">
    <property type="entry name" value="Medium-chain alcohol dehydrogenases, catalytic domain"/>
    <property type="match status" value="1"/>
</dbReference>
<protein>
    <submittedName>
        <fullName evidence="2">Zinc-containing alcohol dehydrogenase</fullName>
    </submittedName>
</protein>
<dbReference type="Pfam" id="PF08240">
    <property type="entry name" value="ADH_N"/>
    <property type="match status" value="1"/>
</dbReference>
<dbReference type="SUPFAM" id="SSF51735">
    <property type="entry name" value="NAD(P)-binding Rossmann-fold domains"/>
    <property type="match status" value="1"/>
</dbReference>
<dbReference type="PANTHER" id="PTHR43677:SF11">
    <property type="entry name" value="ZINC-CONTAINING ALCOHOL DEHYDROGENASE"/>
    <property type="match status" value="1"/>
</dbReference>
<sequence length="317" mass="33256">MHAAIVSAWGETPKYSTFDLPPPTPSQVRVKVTAASVHQLVRSRAAGKHFSVFGKNPPHIPGVDGVGTVAETGEAVYFNCLMGATGSLAEEINVEKRDVSPLPEGADPDAIAVLLNPAMSSWMALTARAGITPGSKFTVAIVGATGVSGQTAVQITKAVGATEIVAIGKPGAKLERTKELGATATIELTGNPSETDFSAAADVDVVLDYLYGDITKAALPGIIAKRKNKSQRLTWVEIGALAGEEAPIPASLLRMSNVALVGCAPGSWTFSEFYQQLPQMIKAIAENGLKAECAEKKLVNVEDWWNETGGLRPLVKP</sequence>
<evidence type="ECO:0000313" key="2">
    <source>
        <dbReference type="EMBL" id="KAF2257863.1"/>
    </source>
</evidence>
<dbReference type="InterPro" id="IPR036291">
    <property type="entry name" value="NAD(P)-bd_dom_sf"/>
</dbReference>
<dbReference type="PANTHER" id="PTHR43677">
    <property type="entry name" value="SHORT-CHAIN DEHYDROGENASE/REDUCTASE"/>
    <property type="match status" value="1"/>
</dbReference>
<dbReference type="OrthoDB" id="809632at2759"/>
<proteinExistence type="predicted"/>
<dbReference type="GO" id="GO:0016491">
    <property type="term" value="F:oxidoreductase activity"/>
    <property type="evidence" value="ECO:0007669"/>
    <property type="project" value="TreeGrafter"/>
</dbReference>
<keyword evidence="3" id="KW-1185">Reference proteome</keyword>
<accession>A0A9P4MXU3</accession>
<dbReference type="EMBL" id="ML986831">
    <property type="protein sequence ID" value="KAF2257863.1"/>
    <property type="molecule type" value="Genomic_DNA"/>
</dbReference>
<dbReference type="Proteomes" id="UP000800093">
    <property type="component" value="Unassembled WGS sequence"/>
</dbReference>
<evidence type="ECO:0000313" key="3">
    <source>
        <dbReference type="Proteomes" id="UP000800093"/>
    </source>
</evidence>
<dbReference type="SUPFAM" id="SSF50129">
    <property type="entry name" value="GroES-like"/>
    <property type="match status" value="1"/>
</dbReference>
<evidence type="ECO:0000259" key="1">
    <source>
        <dbReference type="Pfam" id="PF08240"/>
    </source>
</evidence>
<dbReference type="InterPro" id="IPR051397">
    <property type="entry name" value="Zn-ADH-like_protein"/>
</dbReference>
<dbReference type="AlphaFoldDB" id="A0A9P4MXU3"/>
<reference evidence="3" key="1">
    <citation type="journal article" date="2020" name="Stud. Mycol.">
        <title>101 Dothideomycetes genomes: A test case for predicting lifestyles and emergence of pathogens.</title>
        <authorList>
            <person name="Haridas S."/>
            <person name="Albert R."/>
            <person name="Binder M."/>
            <person name="Bloem J."/>
            <person name="LaButti K."/>
            <person name="Salamov A."/>
            <person name="Andreopoulos B."/>
            <person name="Baker S."/>
            <person name="Barry K."/>
            <person name="Bills G."/>
            <person name="Bluhm B."/>
            <person name="Cannon C."/>
            <person name="Castanera R."/>
            <person name="Culley D."/>
            <person name="Daum C."/>
            <person name="Ezra D."/>
            <person name="Gonzalez J."/>
            <person name="Henrissat B."/>
            <person name="Kuo A."/>
            <person name="Liang C."/>
            <person name="Lipzen A."/>
            <person name="Lutzoni F."/>
            <person name="Magnuson J."/>
            <person name="Mondo S."/>
            <person name="Nolan M."/>
            <person name="Ohm R."/>
            <person name="Pangilinan J."/>
            <person name="Park H.-J."/>
            <person name="Ramirez L."/>
            <person name="Alfaro M."/>
            <person name="Sun H."/>
            <person name="Tritt A."/>
            <person name="Yoshinaga Y."/>
            <person name="Zwiers L.-H."/>
            <person name="Turgeon B."/>
            <person name="Goodwin S."/>
            <person name="Spatafora J."/>
            <person name="Crous P."/>
            <person name="Grigoriev I."/>
        </authorList>
    </citation>
    <scope>NUCLEOTIDE SEQUENCE [LARGE SCALE GENOMIC DNA]</scope>
    <source>
        <strain evidence="3">CBS 304.66</strain>
    </source>
</reference>
<feature type="domain" description="Alcohol dehydrogenase-like N-terminal" evidence="1">
    <location>
        <begin position="25"/>
        <end position="76"/>
    </location>
</feature>